<organism evidence="4 5">
    <name type="scientific">Veronia pacifica</name>
    <dbReference type="NCBI Taxonomy" id="1080227"/>
    <lineage>
        <taxon>Bacteria</taxon>
        <taxon>Pseudomonadati</taxon>
        <taxon>Pseudomonadota</taxon>
        <taxon>Gammaproteobacteria</taxon>
        <taxon>Vibrionales</taxon>
        <taxon>Vibrionaceae</taxon>
        <taxon>Veronia</taxon>
    </lineage>
</organism>
<dbReference type="InterPro" id="IPR035986">
    <property type="entry name" value="PKD_dom_sf"/>
</dbReference>
<dbReference type="EMBL" id="LYBM01000039">
    <property type="protein sequence ID" value="ODA31231.1"/>
    <property type="molecule type" value="Genomic_DNA"/>
</dbReference>
<dbReference type="Gene3D" id="2.60.120.380">
    <property type="match status" value="2"/>
</dbReference>
<dbReference type="Gene3D" id="2.40.10.10">
    <property type="entry name" value="Trypsin-like serine proteases"/>
    <property type="match status" value="2"/>
</dbReference>
<evidence type="ECO:0000259" key="3">
    <source>
        <dbReference type="PROSITE" id="PS50093"/>
    </source>
</evidence>
<dbReference type="InterPro" id="IPR000601">
    <property type="entry name" value="PKD_dom"/>
</dbReference>
<dbReference type="RefSeq" id="WP_068904730.1">
    <property type="nucleotide sequence ID" value="NZ_JBHUIF010000029.1"/>
</dbReference>
<dbReference type="Pfam" id="PF13365">
    <property type="entry name" value="Trypsin_2"/>
    <property type="match status" value="1"/>
</dbReference>
<dbReference type="AlphaFoldDB" id="A0A1C3EDB1"/>
<dbReference type="InterPro" id="IPR022409">
    <property type="entry name" value="PKD/Chitinase_dom"/>
</dbReference>
<dbReference type="PROSITE" id="PS50093">
    <property type="entry name" value="PKD"/>
    <property type="match status" value="1"/>
</dbReference>
<dbReference type="Pfam" id="PF18911">
    <property type="entry name" value="PKD_4"/>
    <property type="match status" value="1"/>
</dbReference>
<dbReference type="InterPro" id="IPR007280">
    <property type="entry name" value="Peptidase_C_arc/bac"/>
</dbReference>
<dbReference type="SMART" id="SM00089">
    <property type="entry name" value="PKD"/>
    <property type="match status" value="1"/>
</dbReference>
<dbReference type="Gene3D" id="2.60.40.10">
    <property type="entry name" value="Immunoglobulins"/>
    <property type="match status" value="1"/>
</dbReference>
<comment type="cofactor">
    <cofactor evidence="1">
        <name>Ca(2+)</name>
        <dbReference type="ChEBI" id="CHEBI:29108"/>
    </cofactor>
</comment>
<dbReference type="Proteomes" id="UP000094936">
    <property type="component" value="Unassembled WGS sequence"/>
</dbReference>
<dbReference type="STRING" id="1080227.A8L45_17880"/>
<gene>
    <name evidence="4" type="ORF">A8L45_17880</name>
</gene>
<dbReference type="SUPFAM" id="SSF49299">
    <property type="entry name" value="PKD domain"/>
    <property type="match status" value="1"/>
</dbReference>
<keyword evidence="2" id="KW-0732">Signal</keyword>
<comment type="caution">
    <text evidence="4">The sequence shown here is derived from an EMBL/GenBank/DDBJ whole genome shotgun (WGS) entry which is preliminary data.</text>
</comment>
<evidence type="ECO:0000256" key="2">
    <source>
        <dbReference type="SAM" id="SignalP"/>
    </source>
</evidence>
<dbReference type="Pfam" id="PF04151">
    <property type="entry name" value="PPC"/>
    <property type="match status" value="2"/>
</dbReference>
<evidence type="ECO:0000256" key="1">
    <source>
        <dbReference type="ARBA" id="ARBA00001913"/>
    </source>
</evidence>
<feature type="signal peptide" evidence="2">
    <location>
        <begin position="1"/>
        <end position="23"/>
    </location>
</feature>
<evidence type="ECO:0000313" key="5">
    <source>
        <dbReference type="Proteomes" id="UP000094936"/>
    </source>
</evidence>
<dbReference type="PANTHER" id="PTHR36234:SF5">
    <property type="entry name" value="LYSYL ENDOPEPTIDASE"/>
    <property type="match status" value="1"/>
</dbReference>
<dbReference type="InterPro" id="IPR043504">
    <property type="entry name" value="Peptidase_S1_PA_chymotrypsin"/>
</dbReference>
<keyword evidence="5" id="KW-1185">Reference proteome</keyword>
<protein>
    <recommendedName>
        <fullName evidence="3">PKD domain-containing protein</fullName>
    </recommendedName>
</protein>
<reference evidence="4 5" key="1">
    <citation type="submission" date="2016-05" db="EMBL/GenBank/DDBJ databases">
        <title>Genomic Taxonomy of the Vibrionaceae.</title>
        <authorList>
            <person name="Gomez-Gil B."/>
            <person name="Enciso-Ibarra J."/>
        </authorList>
    </citation>
    <scope>NUCLEOTIDE SEQUENCE [LARGE SCALE GENOMIC DNA]</scope>
    <source>
        <strain evidence="4 5">CAIM 1920</strain>
    </source>
</reference>
<sequence length="699" mass="75620">MQTPSVKWLALAISLTLPVSVSASPELQSIKPPVISDTVPYSKSFNATQFTQTLVAGERVSEHTISVDGATFIKVHFSRVVLPAGAYLEVSNPMGTEKYIYDGLSTTASTFNTSAGEDGLTRFSAMSITGETAIVRVVVPNGVVWTAEHGVEIDKYFQGNETVAIVDDVSFDDSVSPFSTCGEMERRDVACWEDSHPVEFERTRPVARLLIANSGLCTGWRVGQDNHMFTNNHCVATESRLQDTEVWFNYQRTACNGSEFQQVVKVTGDQLLKTDYDLDYTLFSVNGFAEIADFGFFGLEVRPPVQDERIFIAQHGSGNPKELAIESDQNNGGLCQIDVVSANGRATGVDTGYFCDTIGGSSGSPVLAADTGRAIALHHFGGCENQGVRIDKIWPQVASYFGNVPPVGDNEVGGKPIATFVQSCNELDCAFDASGSVDTDGTIDAFVWQFGDGTTGVGERINHYYSEAGSYNVVLEVTDNEGKTDKRIETIEVGKDSNVLEPGVPVSNLSGDKGEELVFYIDMPEDQTRLDVKMSGGTGDADLYVKAGVEPTKDQWDCRPYSAGNAESCSGNYQGRVFIKIIGYSNFNDVTLIAETSNVGSPDWPKTALSAPDNEWLTFEYPVEAGVGALRVKSSGGTGDADLYVRVNQSPTINTYDCRPYSSGNSESCDVTASEGDVVFIGLRAYRAFSDVTLDVERR</sequence>
<feature type="chain" id="PRO_5008672980" description="PKD domain-containing protein" evidence="2">
    <location>
        <begin position="24"/>
        <end position="699"/>
    </location>
</feature>
<dbReference type="CDD" id="cd00146">
    <property type="entry name" value="PKD"/>
    <property type="match status" value="1"/>
</dbReference>
<evidence type="ECO:0000313" key="4">
    <source>
        <dbReference type="EMBL" id="ODA31231.1"/>
    </source>
</evidence>
<dbReference type="InterPro" id="IPR013783">
    <property type="entry name" value="Ig-like_fold"/>
</dbReference>
<name>A0A1C3EDB1_9GAMM</name>
<dbReference type="PANTHER" id="PTHR36234">
    <property type="entry name" value="LYSYL ENDOPEPTIDASE"/>
    <property type="match status" value="1"/>
</dbReference>
<dbReference type="InterPro" id="IPR009003">
    <property type="entry name" value="Peptidase_S1_PA"/>
</dbReference>
<proteinExistence type="predicted"/>
<dbReference type="OrthoDB" id="5928962at2"/>
<accession>A0A1C3EDB1</accession>
<feature type="domain" description="PKD" evidence="3">
    <location>
        <begin position="445"/>
        <end position="482"/>
    </location>
</feature>
<dbReference type="SUPFAM" id="SSF50494">
    <property type="entry name" value="Trypsin-like serine proteases"/>
    <property type="match status" value="1"/>
</dbReference>